<evidence type="ECO:0000313" key="2">
    <source>
        <dbReference type="EMBL" id="MBQ0934387.1"/>
    </source>
</evidence>
<sequence>MRRTLFLTPLYASLLLGLAACGGGGGDEPGPAGSVTLPSGARAGAATAGADLNSSNALQVGTSLAKALRGDATGGVTGPAAASRAKALSARQSGARGLPSPLLLARQALYSAGPKLPTQRAQASTATISSLPCPGGGRMTVTTDDMDGNGVLSSGDSVLTNFSACATGPGEPPLNGRFDLSLNAVTVSPTGSALNLDATATFTDFAVQGEGTLSGSVRLWLVTEGLQERFRMSYQNARLTLPTGEVQQLQYDLYGSQTDAQLNLELSGAIGMGNQLYAASSTAVFMAGPDGVMRSGSSQLRDAAGDVLQLQAQTSGRYDLTLTNANGQFLWSSLGLGW</sequence>
<feature type="chain" id="PRO_5047330118" description="Lipoprotein" evidence="1">
    <location>
        <begin position="23"/>
        <end position="338"/>
    </location>
</feature>
<feature type="signal peptide" evidence="1">
    <location>
        <begin position="1"/>
        <end position="22"/>
    </location>
</feature>
<dbReference type="EMBL" id="JAGQDG010000001">
    <property type="protein sequence ID" value="MBQ0934387.1"/>
    <property type="molecule type" value="Genomic_DNA"/>
</dbReference>
<name>A0ABS5DTC6_9BURK</name>
<gene>
    <name evidence="2" type="ORF">KAK11_03525</name>
</gene>
<dbReference type="Proteomes" id="UP000672097">
    <property type="component" value="Unassembled WGS sequence"/>
</dbReference>
<evidence type="ECO:0000256" key="1">
    <source>
        <dbReference type="SAM" id="SignalP"/>
    </source>
</evidence>
<comment type="caution">
    <text evidence="2">The sequence shown here is derived from an EMBL/GenBank/DDBJ whole genome shotgun (WGS) entry which is preliminary data.</text>
</comment>
<accession>A0ABS5DTC6</accession>
<proteinExistence type="predicted"/>
<evidence type="ECO:0000313" key="3">
    <source>
        <dbReference type="Proteomes" id="UP000672097"/>
    </source>
</evidence>
<organism evidence="2 3">
    <name type="scientific">Ideonella paludis</name>
    <dbReference type="NCBI Taxonomy" id="1233411"/>
    <lineage>
        <taxon>Bacteria</taxon>
        <taxon>Pseudomonadati</taxon>
        <taxon>Pseudomonadota</taxon>
        <taxon>Betaproteobacteria</taxon>
        <taxon>Burkholderiales</taxon>
        <taxon>Sphaerotilaceae</taxon>
        <taxon>Ideonella</taxon>
    </lineage>
</organism>
<reference evidence="2 3" key="1">
    <citation type="submission" date="2021-04" db="EMBL/GenBank/DDBJ databases">
        <title>The genome sequence of type strain Ideonella paludis KCTC 32238.</title>
        <authorList>
            <person name="Liu Y."/>
        </authorList>
    </citation>
    <scope>NUCLEOTIDE SEQUENCE [LARGE SCALE GENOMIC DNA]</scope>
    <source>
        <strain evidence="2 3">KCTC 32238</strain>
    </source>
</reference>
<dbReference type="RefSeq" id="WP_210806190.1">
    <property type="nucleotide sequence ID" value="NZ_JAGQDG010000001.1"/>
</dbReference>
<evidence type="ECO:0008006" key="4">
    <source>
        <dbReference type="Google" id="ProtNLM"/>
    </source>
</evidence>
<keyword evidence="3" id="KW-1185">Reference proteome</keyword>
<keyword evidence="1" id="KW-0732">Signal</keyword>
<dbReference type="PROSITE" id="PS51257">
    <property type="entry name" value="PROKAR_LIPOPROTEIN"/>
    <property type="match status" value="1"/>
</dbReference>
<protein>
    <recommendedName>
        <fullName evidence="4">Lipoprotein</fullName>
    </recommendedName>
</protein>